<accession>A0ABS7L1A9</accession>
<feature type="domain" description="HTH cro/C1-type" evidence="2">
    <location>
        <begin position="9"/>
        <end position="63"/>
    </location>
</feature>
<dbReference type="SMART" id="SM00530">
    <property type="entry name" value="HTH_XRE"/>
    <property type="match status" value="1"/>
</dbReference>
<sequence>MILNVGKVIQRLRRIKGLTQEQLAEAVGVSKPAVSKWENGYAYPDITLLSPIARLLDTTIDGLLEFKEKLTDKDIEEILSTCSNNFTNKDYKEAYEDCENYLKEYPNDLGLKLKIASLYFTQLPLITTEESQNSLMDRVMELTKEASVCEDIEISKSALLSLTSYYIMLQDNDKALETAQKLPSESTDTNLLIATIHYNKGEIEKSKKMYQEMLIKNLGNCGMNLLSLARIAEKNKEFDKSIKLLEVLIKLHNLFDSPSNGMSAYITLAEAYARNGCEKESIEALKKSEPLIKSKLENIYEDLSNNIFFDTLEISKKTISKEYLKETITTLLEDNKTFDKIKENTEFQEIIERIKE</sequence>
<gene>
    <name evidence="3" type="ORF">K5V21_15495</name>
</gene>
<proteinExistence type="predicted"/>
<evidence type="ECO:0000256" key="1">
    <source>
        <dbReference type="ARBA" id="ARBA00023125"/>
    </source>
</evidence>
<dbReference type="RefSeq" id="WP_221862066.1">
    <property type="nucleotide sequence ID" value="NZ_JAIKTU010000014.1"/>
</dbReference>
<dbReference type="PROSITE" id="PS50943">
    <property type="entry name" value="HTH_CROC1"/>
    <property type="match status" value="1"/>
</dbReference>
<dbReference type="InterPro" id="IPR010982">
    <property type="entry name" value="Lambda_DNA-bd_dom_sf"/>
</dbReference>
<protein>
    <submittedName>
        <fullName evidence="3">Helix-turn-helix domain-containing protein</fullName>
    </submittedName>
</protein>
<dbReference type="CDD" id="cd00093">
    <property type="entry name" value="HTH_XRE"/>
    <property type="match status" value="1"/>
</dbReference>
<evidence type="ECO:0000313" key="3">
    <source>
        <dbReference type="EMBL" id="MBY0756848.1"/>
    </source>
</evidence>
<dbReference type="PANTHER" id="PTHR46558:SF11">
    <property type="entry name" value="HTH-TYPE TRANSCRIPTIONAL REGULATOR XRE"/>
    <property type="match status" value="1"/>
</dbReference>
<keyword evidence="4" id="KW-1185">Reference proteome</keyword>
<keyword evidence="1" id="KW-0238">DNA-binding</keyword>
<dbReference type="SUPFAM" id="SSF47413">
    <property type="entry name" value="lambda repressor-like DNA-binding domains"/>
    <property type="match status" value="1"/>
</dbReference>
<dbReference type="InterPro" id="IPR001387">
    <property type="entry name" value="Cro/C1-type_HTH"/>
</dbReference>
<dbReference type="Gene3D" id="1.10.260.40">
    <property type="entry name" value="lambda repressor-like DNA-binding domains"/>
    <property type="match status" value="1"/>
</dbReference>
<dbReference type="Pfam" id="PF01381">
    <property type="entry name" value="HTH_3"/>
    <property type="match status" value="1"/>
</dbReference>
<dbReference type="Proteomes" id="UP001299068">
    <property type="component" value="Unassembled WGS sequence"/>
</dbReference>
<evidence type="ECO:0000259" key="2">
    <source>
        <dbReference type="PROSITE" id="PS50943"/>
    </source>
</evidence>
<dbReference type="EMBL" id="JAIKTU010000014">
    <property type="protein sequence ID" value="MBY0756848.1"/>
    <property type="molecule type" value="Genomic_DNA"/>
</dbReference>
<dbReference type="InterPro" id="IPR011990">
    <property type="entry name" value="TPR-like_helical_dom_sf"/>
</dbReference>
<organism evidence="3 4">
    <name type="scientific">Clostridium sardiniense</name>
    <name type="common">Clostridium absonum</name>
    <dbReference type="NCBI Taxonomy" id="29369"/>
    <lineage>
        <taxon>Bacteria</taxon>
        <taxon>Bacillati</taxon>
        <taxon>Bacillota</taxon>
        <taxon>Clostridia</taxon>
        <taxon>Eubacteriales</taxon>
        <taxon>Clostridiaceae</taxon>
        <taxon>Clostridium</taxon>
    </lineage>
</organism>
<dbReference type="Gene3D" id="1.25.40.10">
    <property type="entry name" value="Tetratricopeptide repeat domain"/>
    <property type="match status" value="1"/>
</dbReference>
<dbReference type="PANTHER" id="PTHR46558">
    <property type="entry name" value="TRACRIPTIONAL REGULATORY PROTEIN-RELATED-RELATED"/>
    <property type="match status" value="1"/>
</dbReference>
<dbReference type="SUPFAM" id="SSF48452">
    <property type="entry name" value="TPR-like"/>
    <property type="match status" value="1"/>
</dbReference>
<reference evidence="3 4" key="1">
    <citation type="journal article" date="2021" name="Cell Host Microbe">
        <title>in vivo commensal control of Clostridioides difficile virulence.</title>
        <authorList>
            <person name="Girinathan B.P."/>
            <person name="Dibenedetto N."/>
            <person name="Worley J.N."/>
            <person name="Peltier J."/>
            <person name="Arrieta-Ortiz M.L."/>
            <person name="Rupa Christinal Immanuel S."/>
            <person name="Lavin R."/>
            <person name="Delaney M.L."/>
            <person name="Cummins C."/>
            <person name="Hoffmann M."/>
            <person name="Luo Y."/>
            <person name="Gonzalez-Escalona N."/>
            <person name="Allard M."/>
            <person name="Onderdonk A.B."/>
            <person name="Gerber G.K."/>
            <person name="Sonenshein A.L."/>
            <person name="Baliga N."/>
            <person name="Dupuy B."/>
            <person name="Bry L."/>
        </authorList>
    </citation>
    <scope>NUCLEOTIDE SEQUENCE [LARGE SCALE GENOMIC DNA]</scope>
    <source>
        <strain evidence="3 4">DSM 599</strain>
    </source>
</reference>
<evidence type="ECO:0000313" key="4">
    <source>
        <dbReference type="Proteomes" id="UP001299068"/>
    </source>
</evidence>
<name>A0ABS7L1A9_CLOSR</name>
<comment type="caution">
    <text evidence="3">The sequence shown here is derived from an EMBL/GenBank/DDBJ whole genome shotgun (WGS) entry which is preliminary data.</text>
</comment>